<protein>
    <submittedName>
        <fullName evidence="1">L-rhamnose mutarotase</fullName>
    </submittedName>
</protein>
<evidence type="ECO:0000313" key="1">
    <source>
        <dbReference type="EMBL" id="MBD7957711.1"/>
    </source>
</evidence>
<dbReference type="RefSeq" id="WP_191718878.1">
    <property type="nucleotide sequence ID" value="NZ_JACSQP010000004.1"/>
</dbReference>
<accession>A0ABR8S2K1</accession>
<evidence type="ECO:0000313" key="2">
    <source>
        <dbReference type="Proteomes" id="UP000648352"/>
    </source>
</evidence>
<keyword evidence="2" id="KW-1185">Reference proteome</keyword>
<dbReference type="InterPro" id="IPR008000">
    <property type="entry name" value="Rham/fucose_mutarotase"/>
</dbReference>
<sequence length="114" mass="13077">MRIALHSEIKPGLIDGYVTNHDTIPDDLVETFARVGIRSWTIWRSDHRLFHLVECDDWDTARAALATDSADARWQATIGPYVRFFLDAEGGQDTAPLHEVWDLATQRDRSREEV</sequence>
<proteinExistence type="predicted"/>
<gene>
    <name evidence="1" type="ORF">H9651_08675</name>
</gene>
<dbReference type="SUPFAM" id="SSF54909">
    <property type="entry name" value="Dimeric alpha+beta barrel"/>
    <property type="match status" value="1"/>
</dbReference>
<comment type="caution">
    <text evidence="1">The sequence shown here is derived from an EMBL/GenBank/DDBJ whole genome shotgun (WGS) entry which is preliminary data.</text>
</comment>
<dbReference type="Gene3D" id="3.30.70.100">
    <property type="match status" value="1"/>
</dbReference>
<organism evidence="1 2">
    <name type="scientific">Microbacterium pullorum</name>
    <dbReference type="NCBI Taxonomy" id="2762236"/>
    <lineage>
        <taxon>Bacteria</taxon>
        <taxon>Bacillati</taxon>
        <taxon>Actinomycetota</taxon>
        <taxon>Actinomycetes</taxon>
        <taxon>Micrococcales</taxon>
        <taxon>Microbacteriaceae</taxon>
        <taxon>Microbacterium</taxon>
    </lineage>
</organism>
<dbReference type="EMBL" id="JACSQP010000004">
    <property type="protein sequence ID" value="MBD7957711.1"/>
    <property type="molecule type" value="Genomic_DNA"/>
</dbReference>
<dbReference type="Proteomes" id="UP000648352">
    <property type="component" value="Unassembled WGS sequence"/>
</dbReference>
<reference evidence="1 2" key="1">
    <citation type="submission" date="2020-08" db="EMBL/GenBank/DDBJ databases">
        <title>A Genomic Blueprint of the Chicken Gut Microbiome.</title>
        <authorList>
            <person name="Gilroy R."/>
            <person name="Ravi A."/>
            <person name="Getino M."/>
            <person name="Pursley I."/>
            <person name="Horton D.L."/>
            <person name="Alikhan N.-F."/>
            <person name="Baker D."/>
            <person name="Gharbi K."/>
            <person name="Hall N."/>
            <person name="Watson M."/>
            <person name="Adriaenssens E.M."/>
            <person name="Foster-Nyarko E."/>
            <person name="Jarju S."/>
            <person name="Secka A."/>
            <person name="Antonio M."/>
            <person name="Oren A."/>
            <person name="Chaudhuri R."/>
            <person name="La Ragione R.M."/>
            <person name="Hildebrand F."/>
            <person name="Pallen M.J."/>
        </authorList>
    </citation>
    <scope>NUCLEOTIDE SEQUENCE [LARGE SCALE GENOMIC DNA]</scope>
    <source>
        <strain evidence="1 2">Sa4CUA7</strain>
    </source>
</reference>
<name>A0ABR8S2K1_9MICO</name>
<dbReference type="Pfam" id="PF05336">
    <property type="entry name" value="rhaM"/>
    <property type="match status" value="1"/>
</dbReference>
<dbReference type="InterPro" id="IPR011008">
    <property type="entry name" value="Dimeric_a/b-barrel"/>
</dbReference>